<sequence length="394" mass="44203">MLKNEGSCNDGKVVLMKRYKTSDMESGKDTSVPESRTVRAMSIKCQPLEREKINSTSSSPIKHFTTSKNLESTQRERQKIKGFDKELSEGDKRLKRVKESESRIWLYSRVVREKLDATADSHSDTEEIVFKMGSSFVNEVSISGWMNEFDNEGEVGLEQFLGFPAQLVSYPPDSDAFREFCKAKEAIGGKWGKCSEFAAIVDIKMFFIARVKSKVERKESLLDKVAEEKTELELVLEGLDLNKKKRVDSRTNKFGSAELCQAEQIALKYPKKQMLKALPASGTTGSGEVAKNKRMRVKPSGESGEKVVEGQSATVEDLKKVEERAKLAVLHGEEDTSNIVARLVKGIWLGIKEEKSELKKANIELEKELARSRTDALKEVRQLKASHAVAISQL</sequence>
<keyword evidence="3" id="KW-1185">Reference proteome</keyword>
<protein>
    <submittedName>
        <fullName evidence="2">Uncharacterized protein</fullName>
    </submittedName>
</protein>
<dbReference type="AlphaFoldDB" id="A0A7J7LNM5"/>
<evidence type="ECO:0000313" key="2">
    <source>
        <dbReference type="EMBL" id="KAF6144148.1"/>
    </source>
</evidence>
<keyword evidence="1" id="KW-0175">Coiled coil</keyword>
<name>A0A7J7LNM5_9MAGN</name>
<dbReference type="EMBL" id="JACGCM010002137">
    <property type="protein sequence ID" value="KAF6144148.1"/>
    <property type="molecule type" value="Genomic_DNA"/>
</dbReference>
<feature type="coiled-coil region" evidence="1">
    <location>
        <begin position="208"/>
        <end position="242"/>
    </location>
</feature>
<proteinExistence type="predicted"/>
<accession>A0A7J7LNM5</accession>
<reference evidence="2 3" key="1">
    <citation type="journal article" date="2020" name="IScience">
        <title>Genome Sequencing of the Endangered Kingdonia uniflora (Circaeasteraceae, Ranunculales) Reveals Potential Mechanisms of Evolutionary Specialization.</title>
        <authorList>
            <person name="Sun Y."/>
            <person name="Deng T."/>
            <person name="Zhang A."/>
            <person name="Moore M.J."/>
            <person name="Landis J.B."/>
            <person name="Lin N."/>
            <person name="Zhang H."/>
            <person name="Zhang X."/>
            <person name="Huang J."/>
            <person name="Zhang X."/>
            <person name="Sun H."/>
            <person name="Wang H."/>
        </authorList>
    </citation>
    <scope>NUCLEOTIDE SEQUENCE [LARGE SCALE GENOMIC DNA]</scope>
    <source>
        <strain evidence="2">TB1705</strain>
        <tissue evidence="2">Leaf</tissue>
    </source>
</reference>
<dbReference type="Proteomes" id="UP000541444">
    <property type="component" value="Unassembled WGS sequence"/>
</dbReference>
<gene>
    <name evidence="2" type="ORF">GIB67_004821</name>
</gene>
<comment type="caution">
    <text evidence="2">The sequence shown here is derived from an EMBL/GenBank/DDBJ whole genome shotgun (WGS) entry which is preliminary data.</text>
</comment>
<evidence type="ECO:0000313" key="3">
    <source>
        <dbReference type="Proteomes" id="UP000541444"/>
    </source>
</evidence>
<organism evidence="2 3">
    <name type="scientific">Kingdonia uniflora</name>
    <dbReference type="NCBI Taxonomy" id="39325"/>
    <lineage>
        <taxon>Eukaryota</taxon>
        <taxon>Viridiplantae</taxon>
        <taxon>Streptophyta</taxon>
        <taxon>Embryophyta</taxon>
        <taxon>Tracheophyta</taxon>
        <taxon>Spermatophyta</taxon>
        <taxon>Magnoliopsida</taxon>
        <taxon>Ranunculales</taxon>
        <taxon>Circaeasteraceae</taxon>
        <taxon>Kingdonia</taxon>
    </lineage>
</organism>
<evidence type="ECO:0000256" key="1">
    <source>
        <dbReference type="SAM" id="Coils"/>
    </source>
</evidence>